<reference evidence="1 2" key="1">
    <citation type="journal article" date="2019" name="Sci. Rep.">
        <title>Orb-weaving spider Araneus ventricosus genome elucidates the spidroin gene catalogue.</title>
        <authorList>
            <person name="Kono N."/>
            <person name="Nakamura H."/>
            <person name="Ohtoshi R."/>
            <person name="Moran D.A.P."/>
            <person name="Shinohara A."/>
            <person name="Yoshida Y."/>
            <person name="Fujiwara M."/>
            <person name="Mori M."/>
            <person name="Tomita M."/>
            <person name="Arakawa K."/>
        </authorList>
    </citation>
    <scope>NUCLEOTIDE SEQUENCE [LARGE SCALE GENOMIC DNA]</scope>
</reference>
<protein>
    <submittedName>
        <fullName evidence="1">Uncharacterized protein</fullName>
    </submittedName>
</protein>
<comment type="caution">
    <text evidence="1">The sequence shown here is derived from an EMBL/GenBank/DDBJ whole genome shotgun (WGS) entry which is preliminary data.</text>
</comment>
<organism evidence="1 2">
    <name type="scientific">Araneus ventricosus</name>
    <name type="common">Orbweaver spider</name>
    <name type="synonym">Epeira ventricosa</name>
    <dbReference type="NCBI Taxonomy" id="182803"/>
    <lineage>
        <taxon>Eukaryota</taxon>
        <taxon>Metazoa</taxon>
        <taxon>Ecdysozoa</taxon>
        <taxon>Arthropoda</taxon>
        <taxon>Chelicerata</taxon>
        <taxon>Arachnida</taxon>
        <taxon>Araneae</taxon>
        <taxon>Araneomorphae</taxon>
        <taxon>Entelegynae</taxon>
        <taxon>Araneoidea</taxon>
        <taxon>Araneidae</taxon>
        <taxon>Araneus</taxon>
    </lineage>
</organism>
<name>A0A4Y2E6A1_ARAVE</name>
<keyword evidence="2" id="KW-1185">Reference proteome</keyword>
<sequence length="141" mass="15934">MIQCKRQQFTGKNSSALCYLTTQTISQKLVTTITAFNSVSSPLQLSRSFSSLPMDQALLLSDPGAVLILSRQAVTSTWEFSVLTFPNEISRKEGCIFWNHLFVANGLRWGPEQVFEVTPCLPWTLFPIIRLTLLMKQTFDL</sequence>
<evidence type="ECO:0000313" key="2">
    <source>
        <dbReference type="Proteomes" id="UP000499080"/>
    </source>
</evidence>
<dbReference type="EMBL" id="BGPR01000525">
    <property type="protein sequence ID" value="GBM24682.1"/>
    <property type="molecule type" value="Genomic_DNA"/>
</dbReference>
<dbReference type="Proteomes" id="UP000499080">
    <property type="component" value="Unassembled WGS sequence"/>
</dbReference>
<dbReference type="AlphaFoldDB" id="A0A4Y2E6A1"/>
<evidence type="ECO:0000313" key="1">
    <source>
        <dbReference type="EMBL" id="GBM24682.1"/>
    </source>
</evidence>
<gene>
    <name evidence="1" type="ORF">AVEN_46183_1</name>
</gene>
<proteinExistence type="predicted"/>
<accession>A0A4Y2E6A1</accession>